<evidence type="ECO:0000256" key="1">
    <source>
        <dbReference type="ARBA" id="ARBA00022908"/>
    </source>
</evidence>
<dbReference type="SUPFAM" id="SSF56349">
    <property type="entry name" value="DNA breaking-rejoining enzymes"/>
    <property type="match status" value="1"/>
</dbReference>
<dbReference type="RefSeq" id="WP_203809689.1">
    <property type="nucleotide sequence ID" value="NZ_BAAAQE010000021.1"/>
</dbReference>
<comment type="caution">
    <text evidence="7">The sequence shown here is derived from an EMBL/GenBank/DDBJ whole genome shotgun (WGS) entry which is preliminary data.</text>
</comment>
<sequence>MAEGSVFKHCGCKDDDGKRLANRCPKLRRPGGAWHPSHGRWAYQLELPKTAEGRRRPMRRYRFETRDAAATERDNVLALLALSRANTDLAIEIGDLLQQLKPTDPLPDRDMIARRVKAGIPATTAVLLGDYLREWLTGRRIAAGTQLAYDSHIRNHLDPHLGHIPIEKLRGGHIQAMFTAIADRNIAIETARDSEDPTVRASVKSARTTGPASMQRIRATLRKALNDAIRVHRLIEFNPAAHVELASGKRPKARVWTAAAVKHWKTTAQRPSPVMVWTPEQAGTFLDYTEDHDIVLYPLYALMLHRGLRRGEAIGLRDLDLDLDLDTGTAVISQQITTVGYQPVTKKVKSEAGDRTVALDQTTTAITRSHLARRARWRLVSGPAWPQTGLVYVQPDGTPWHPDTITKRFDDLVEKSGLPPIRLHDLRHCAATFLKASGSDLQDIKEMLGHSTITITSDTYTSVIQELETERAKAEAAAALVPRITRRAS</sequence>
<keyword evidence="8" id="KW-1185">Reference proteome</keyword>
<evidence type="ECO:0000259" key="5">
    <source>
        <dbReference type="PROSITE" id="PS51898"/>
    </source>
</evidence>
<dbReference type="CDD" id="cd01189">
    <property type="entry name" value="INT_ICEBs1_C_like"/>
    <property type="match status" value="1"/>
</dbReference>
<keyword evidence="1" id="KW-0229">DNA integration</keyword>
<accession>A0ABQ3XSU2</accession>
<dbReference type="PANTHER" id="PTHR30349">
    <property type="entry name" value="PHAGE INTEGRASE-RELATED"/>
    <property type="match status" value="1"/>
</dbReference>
<dbReference type="PROSITE" id="PS51898">
    <property type="entry name" value="TYR_RECOMBINASE"/>
    <property type="match status" value="1"/>
</dbReference>
<feature type="domain" description="Core-binding (CB)" evidence="6">
    <location>
        <begin position="122"/>
        <end position="229"/>
    </location>
</feature>
<feature type="domain" description="Tyr recombinase" evidence="5">
    <location>
        <begin position="272"/>
        <end position="473"/>
    </location>
</feature>
<dbReference type="InterPro" id="IPR004107">
    <property type="entry name" value="Integrase_SAM-like_N"/>
</dbReference>
<proteinExistence type="predicted"/>
<dbReference type="InterPro" id="IPR013762">
    <property type="entry name" value="Integrase-like_cat_sf"/>
</dbReference>
<dbReference type="PANTHER" id="PTHR30349:SF91">
    <property type="entry name" value="INTA PROTEIN"/>
    <property type="match status" value="1"/>
</dbReference>
<evidence type="ECO:0000259" key="6">
    <source>
        <dbReference type="PROSITE" id="PS51900"/>
    </source>
</evidence>
<dbReference type="Gene3D" id="1.10.443.10">
    <property type="entry name" value="Intergrase catalytic core"/>
    <property type="match status" value="1"/>
</dbReference>
<keyword evidence="3" id="KW-0233">DNA recombination</keyword>
<dbReference type="InterPro" id="IPR044068">
    <property type="entry name" value="CB"/>
</dbReference>
<evidence type="ECO:0000256" key="4">
    <source>
        <dbReference type="PROSITE-ProRule" id="PRU01248"/>
    </source>
</evidence>
<keyword evidence="2 4" id="KW-0238">DNA-binding</keyword>
<gene>
    <name evidence="7" type="ORF">Aco03nite_099850</name>
</gene>
<dbReference type="EMBL" id="BOMG01000130">
    <property type="protein sequence ID" value="GID61581.1"/>
    <property type="molecule type" value="Genomic_DNA"/>
</dbReference>
<dbReference type="Proteomes" id="UP000612282">
    <property type="component" value="Unassembled WGS sequence"/>
</dbReference>
<dbReference type="InterPro" id="IPR011010">
    <property type="entry name" value="DNA_brk_join_enz"/>
</dbReference>
<dbReference type="InterPro" id="IPR010998">
    <property type="entry name" value="Integrase_recombinase_N"/>
</dbReference>
<dbReference type="InterPro" id="IPR050090">
    <property type="entry name" value="Tyrosine_recombinase_XerCD"/>
</dbReference>
<organism evidence="7 8">
    <name type="scientific">Actinoplanes couchii</name>
    <dbReference type="NCBI Taxonomy" id="403638"/>
    <lineage>
        <taxon>Bacteria</taxon>
        <taxon>Bacillati</taxon>
        <taxon>Actinomycetota</taxon>
        <taxon>Actinomycetes</taxon>
        <taxon>Micromonosporales</taxon>
        <taxon>Micromonosporaceae</taxon>
        <taxon>Actinoplanes</taxon>
    </lineage>
</organism>
<reference evidence="7 8" key="1">
    <citation type="submission" date="2021-01" db="EMBL/GenBank/DDBJ databases">
        <title>Whole genome shotgun sequence of Actinoplanes couchii NBRC 106145.</title>
        <authorList>
            <person name="Komaki H."/>
            <person name="Tamura T."/>
        </authorList>
    </citation>
    <scope>NUCLEOTIDE SEQUENCE [LARGE SCALE GENOMIC DNA]</scope>
    <source>
        <strain evidence="7 8">NBRC 106145</strain>
    </source>
</reference>
<dbReference type="Pfam" id="PF14659">
    <property type="entry name" value="Phage_int_SAM_3"/>
    <property type="match status" value="1"/>
</dbReference>
<protein>
    <submittedName>
        <fullName evidence="7">Site-specific integrase</fullName>
    </submittedName>
</protein>
<evidence type="ECO:0000256" key="3">
    <source>
        <dbReference type="ARBA" id="ARBA00023172"/>
    </source>
</evidence>
<dbReference type="Pfam" id="PF00589">
    <property type="entry name" value="Phage_integrase"/>
    <property type="match status" value="1"/>
</dbReference>
<dbReference type="Gene3D" id="1.10.150.130">
    <property type="match status" value="1"/>
</dbReference>
<evidence type="ECO:0000256" key="2">
    <source>
        <dbReference type="ARBA" id="ARBA00023125"/>
    </source>
</evidence>
<dbReference type="PROSITE" id="PS51900">
    <property type="entry name" value="CB"/>
    <property type="match status" value="1"/>
</dbReference>
<evidence type="ECO:0000313" key="8">
    <source>
        <dbReference type="Proteomes" id="UP000612282"/>
    </source>
</evidence>
<evidence type="ECO:0000313" key="7">
    <source>
        <dbReference type="EMBL" id="GID61581.1"/>
    </source>
</evidence>
<name>A0ABQ3XSU2_9ACTN</name>
<dbReference type="InterPro" id="IPR002104">
    <property type="entry name" value="Integrase_catalytic"/>
</dbReference>